<feature type="region of interest" description="Disordered" evidence="3">
    <location>
        <begin position="1"/>
        <end position="20"/>
    </location>
</feature>
<name>A0A4S4LCK3_9AGAM</name>
<evidence type="ECO:0000256" key="2">
    <source>
        <dbReference type="ARBA" id="ARBA00022705"/>
    </source>
</evidence>
<comment type="similarity">
    <text evidence="1">Belongs to the DCC1 family.</text>
</comment>
<dbReference type="OrthoDB" id="276989at2759"/>
<evidence type="ECO:0000256" key="1">
    <source>
        <dbReference type="ARBA" id="ARBA00007017"/>
    </source>
</evidence>
<dbReference type="GO" id="GO:0034088">
    <property type="term" value="P:maintenance of mitotic sister chromatid cohesion"/>
    <property type="evidence" value="ECO:0007669"/>
    <property type="project" value="TreeGrafter"/>
</dbReference>
<comment type="caution">
    <text evidence="4">The sequence shown here is derived from an EMBL/GenBank/DDBJ whole genome shotgun (WGS) entry which is preliminary data.</text>
</comment>
<evidence type="ECO:0008006" key="6">
    <source>
        <dbReference type="Google" id="ProtNLM"/>
    </source>
</evidence>
<dbReference type="AlphaFoldDB" id="A0A4S4LCK3"/>
<dbReference type="GO" id="GO:0000775">
    <property type="term" value="C:chromosome, centromeric region"/>
    <property type="evidence" value="ECO:0007669"/>
    <property type="project" value="TreeGrafter"/>
</dbReference>
<accession>A0A4S4LCK3</accession>
<dbReference type="PANTHER" id="PTHR13395:SF6">
    <property type="entry name" value="SISTER CHROMATID COHESION PROTEIN DCC1"/>
    <property type="match status" value="1"/>
</dbReference>
<reference evidence="4 5" key="1">
    <citation type="submission" date="2019-02" db="EMBL/GenBank/DDBJ databases">
        <title>Genome sequencing of the rare red list fungi Phellinidium pouzarii.</title>
        <authorList>
            <person name="Buettner E."/>
            <person name="Kellner H."/>
        </authorList>
    </citation>
    <scope>NUCLEOTIDE SEQUENCE [LARGE SCALE GENOMIC DNA]</scope>
    <source>
        <strain evidence="4 5">DSM 108285</strain>
    </source>
</reference>
<dbReference type="GO" id="GO:0006260">
    <property type="term" value="P:DNA replication"/>
    <property type="evidence" value="ECO:0007669"/>
    <property type="project" value="UniProtKB-KW"/>
</dbReference>
<dbReference type="PANTHER" id="PTHR13395">
    <property type="entry name" value="SISTER CHROMATID COHESION PROTEIN DCC1-RELATED"/>
    <property type="match status" value="1"/>
</dbReference>
<gene>
    <name evidence="4" type="ORF">EW145_g2056</name>
</gene>
<keyword evidence="5" id="KW-1185">Reference proteome</keyword>
<dbReference type="EMBL" id="SGPK01000065">
    <property type="protein sequence ID" value="THH09399.1"/>
    <property type="molecule type" value="Genomic_DNA"/>
</dbReference>
<proteinExistence type="inferred from homology"/>
<sequence length="356" mass="39794">MAETARDIESDSVSGLHHVPPANPGLRLTIRGREDDEAVLCTADKTYSIRAVTVSNSFCILTPPGIRESGDAVIRDSVRQILELSPSIARLHRLNGLLRGCEYNEDSDEKYEKHLFGDVKLELQASDAELEASLRDRHILVLNGELRPMTLNYLNTTLELLLNTIVSSSFSLEAVPASEVAETIQYDHDIPQNVSLQVMTWFGDLSSFSSLEKTWKIDIDSVVTQMGIGILSAHRNTPIDQNKFLTKWRMAVGDSFENRVNLSLLSGNFVSSRQSATANAMLVYFPWSELPVAPADRFSDLFLVQTRWRAADINPFLNDITVDSKERDRLLIKFTRSVTDKDGVVWHTSRRGTAAA</sequence>
<protein>
    <recommendedName>
        <fullName evidence="6">Sister chromatid cohesion protein DCC1</fullName>
    </recommendedName>
</protein>
<dbReference type="Proteomes" id="UP000308199">
    <property type="component" value="Unassembled WGS sequence"/>
</dbReference>
<dbReference type="InterPro" id="IPR019128">
    <property type="entry name" value="Dcc1"/>
</dbReference>
<dbReference type="Pfam" id="PF09724">
    <property type="entry name" value="Dcc1"/>
    <property type="match status" value="1"/>
</dbReference>
<keyword evidence="2" id="KW-0235">DNA replication</keyword>
<evidence type="ECO:0000313" key="5">
    <source>
        <dbReference type="Proteomes" id="UP000308199"/>
    </source>
</evidence>
<evidence type="ECO:0000256" key="3">
    <source>
        <dbReference type="SAM" id="MobiDB-lite"/>
    </source>
</evidence>
<organism evidence="4 5">
    <name type="scientific">Phellinidium pouzarii</name>
    <dbReference type="NCBI Taxonomy" id="167371"/>
    <lineage>
        <taxon>Eukaryota</taxon>
        <taxon>Fungi</taxon>
        <taxon>Dikarya</taxon>
        <taxon>Basidiomycota</taxon>
        <taxon>Agaricomycotina</taxon>
        <taxon>Agaricomycetes</taxon>
        <taxon>Hymenochaetales</taxon>
        <taxon>Hymenochaetaceae</taxon>
        <taxon>Phellinidium</taxon>
    </lineage>
</organism>
<dbReference type="GO" id="GO:0000785">
    <property type="term" value="C:chromatin"/>
    <property type="evidence" value="ECO:0007669"/>
    <property type="project" value="TreeGrafter"/>
</dbReference>
<evidence type="ECO:0000313" key="4">
    <source>
        <dbReference type="EMBL" id="THH09399.1"/>
    </source>
</evidence>
<dbReference type="GO" id="GO:0031390">
    <property type="term" value="C:Ctf18 RFC-like complex"/>
    <property type="evidence" value="ECO:0007669"/>
    <property type="project" value="InterPro"/>
</dbReference>